<evidence type="ECO:0000313" key="2">
    <source>
        <dbReference type="Proteomes" id="UP000007800"/>
    </source>
</evidence>
<proteinExistence type="predicted"/>
<feature type="non-terminal residue" evidence="1">
    <location>
        <position position="1"/>
    </location>
</feature>
<evidence type="ECO:0000313" key="1">
    <source>
        <dbReference type="EMBL" id="EER05869.1"/>
    </source>
</evidence>
<dbReference type="RefSeq" id="XP_002774053.1">
    <property type="nucleotide sequence ID" value="XM_002774007.1"/>
</dbReference>
<reference evidence="1 2" key="1">
    <citation type="submission" date="2008-07" db="EMBL/GenBank/DDBJ databases">
        <authorList>
            <person name="El-Sayed N."/>
            <person name="Caler E."/>
            <person name="Inman J."/>
            <person name="Amedeo P."/>
            <person name="Hass B."/>
            <person name="Wortman J."/>
        </authorList>
    </citation>
    <scope>NUCLEOTIDE SEQUENCE [LARGE SCALE GENOMIC DNA]</scope>
    <source>
        <strain evidence="2">ATCC 50983 / TXsc</strain>
    </source>
</reference>
<gene>
    <name evidence="1" type="ORF">Pmar_PMAR011925</name>
</gene>
<protein>
    <submittedName>
        <fullName evidence="1">Uncharacterized protein</fullName>
    </submittedName>
</protein>
<dbReference type="Proteomes" id="UP000007800">
    <property type="component" value="Unassembled WGS sequence"/>
</dbReference>
<dbReference type="InParanoid" id="C5LBP8"/>
<dbReference type="GeneID" id="9064598"/>
<organism evidence="2">
    <name type="scientific">Perkinsus marinus (strain ATCC 50983 / TXsc)</name>
    <dbReference type="NCBI Taxonomy" id="423536"/>
    <lineage>
        <taxon>Eukaryota</taxon>
        <taxon>Sar</taxon>
        <taxon>Alveolata</taxon>
        <taxon>Perkinsozoa</taxon>
        <taxon>Perkinsea</taxon>
        <taxon>Perkinsida</taxon>
        <taxon>Perkinsidae</taxon>
        <taxon>Perkinsus</taxon>
    </lineage>
</organism>
<dbReference type="AlphaFoldDB" id="C5LBP8"/>
<keyword evidence="2" id="KW-1185">Reference proteome</keyword>
<accession>C5LBP8</accession>
<dbReference type="EMBL" id="GG680918">
    <property type="protein sequence ID" value="EER05869.1"/>
    <property type="molecule type" value="Genomic_DNA"/>
</dbReference>
<name>C5LBP8_PERM5</name>
<sequence length="23" mass="2557">SVMIVQPLGPSGLLHFMFRSNIL</sequence>